<comment type="caution">
    <text evidence="1">The sequence shown here is derived from an EMBL/GenBank/DDBJ whole genome shotgun (WGS) entry which is preliminary data.</text>
</comment>
<protein>
    <submittedName>
        <fullName evidence="1">Uncharacterized protein</fullName>
    </submittedName>
</protein>
<proteinExistence type="predicted"/>
<dbReference type="AlphaFoldDB" id="X1NN91"/>
<organism evidence="1">
    <name type="scientific">marine sediment metagenome</name>
    <dbReference type="NCBI Taxonomy" id="412755"/>
    <lineage>
        <taxon>unclassified sequences</taxon>
        <taxon>metagenomes</taxon>
        <taxon>ecological metagenomes</taxon>
    </lineage>
</organism>
<evidence type="ECO:0000313" key="1">
    <source>
        <dbReference type="EMBL" id="GAI45457.1"/>
    </source>
</evidence>
<gene>
    <name evidence="1" type="ORF">S06H3_39609</name>
</gene>
<name>X1NN91_9ZZZZ</name>
<dbReference type="EMBL" id="BARV01024253">
    <property type="protein sequence ID" value="GAI45457.1"/>
    <property type="molecule type" value="Genomic_DNA"/>
</dbReference>
<reference evidence="1" key="1">
    <citation type="journal article" date="2014" name="Front. Microbiol.">
        <title>High frequency of phylogenetically diverse reductive dehalogenase-homologous genes in deep subseafloor sedimentary metagenomes.</title>
        <authorList>
            <person name="Kawai M."/>
            <person name="Futagami T."/>
            <person name="Toyoda A."/>
            <person name="Takaki Y."/>
            <person name="Nishi S."/>
            <person name="Hori S."/>
            <person name="Arai W."/>
            <person name="Tsubouchi T."/>
            <person name="Morono Y."/>
            <person name="Uchiyama I."/>
            <person name="Ito T."/>
            <person name="Fujiyama A."/>
            <person name="Inagaki F."/>
            <person name="Takami H."/>
        </authorList>
    </citation>
    <scope>NUCLEOTIDE SEQUENCE</scope>
    <source>
        <strain evidence="1">Expedition CK06-06</strain>
    </source>
</reference>
<accession>X1NN91</accession>
<sequence length="61" mass="6828">MVKVKYVEEGELNRFDPEHLSFFNINSGTDLGKAKKLAAKKGWLYHGHKSDSSSTPPTTAY</sequence>